<comment type="caution">
    <text evidence="2">The sequence shown here is derived from an EMBL/GenBank/DDBJ whole genome shotgun (WGS) entry which is preliminary data.</text>
</comment>
<proteinExistence type="predicted"/>
<evidence type="ECO:0000313" key="2">
    <source>
        <dbReference type="EMBL" id="CAE8595875.1"/>
    </source>
</evidence>
<dbReference type="EMBL" id="CAJNNV010008192">
    <property type="protein sequence ID" value="CAE8595875.1"/>
    <property type="molecule type" value="Genomic_DNA"/>
</dbReference>
<feature type="non-terminal residue" evidence="2">
    <location>
        <position position="1"/>
    </location>
</feature>
<name>A0A813EE24_POLGL</name>
<protein>
    <submittedName>
        <fullName evidence="2">Uncharacterized protein</fullName>
    </submittedName>
</protein>
<sequence length="152" mass="16052">DGAPKRHQADLALLAAAKGKASPPRKEPGTGAARKAPESDGEDSAEEAAEPSMVAPERFDRDMGLLYQKLRRKPTSAVKSSPGPEATDADEEIARRLQAVFSQGEGDESMARRLQEDFDTEPGQAVAPSAARPELLAAASEAGAVEREDADQ</sequence>
<dbReference type="Proteomes" id="UP000654075">
    <property type="component" value="Unassembled WGS sequence"/>
</dbReference>
<keyword evidence="3" id="KW-1185">Reference proteome</keyword>
<feature type="region of interest" description="Disordered" evidence="1">
    <location>
        <begin position="1"/>
        <end position="128"/>
    </location>
</feature>
<gene>
    <name evidence="2" type="ORF">PGLA1383_LOCUS14362</name>
</gene>
<feature type="non-terminal residue" evidence="2">
    <location>
        <position position="152"/>
    </location>
</feature>
<feature type="compositionally biased region" description="Acidic residues" evidence="1">
    <location>
        <begin position="39"/>
        <end position="49"/>
    </location>
</feature>
<dbReference type="AlphaFoldDB" id="A0A813EE24"/>
<accession>A0A813EE24</accession>
<evidence type="ECO:0000256" key="1">
    <source>
        <dbReference type="SAM" id="MobiDB-lite"/>
    </source>
</evidence>
<reference evidence="2" key="1">
    <citation type="submission" date="2021-02" db="EMBL/GenBank/DDBJ databases">
        <authorList>
            <person name="Dougan E. K."/>
            <person name="Rhodes N."/>
            <person name="Thang M."/>
            <person name="Chan C."/>
        </authorList>
    </citation>
    <scope>NUCLEOTIDE SEQUENCE</scope>
</reference>
<organism evidence="2 3">
    <name type="scientific">Polarella glacialis</name>
    <name type="common">Dinoflagellate</name>
    <dbReference type="NCBI Taxonomy" id="89957"/>
    <lineage>
        <taxon>Eukaryota</taxon>
        <taxon>Sar</taxon>
        <taxon>Alveolata</taxon>
        <taxon>Dinophyceae</taxon>
        <taxon>Suessiales</taxon>
        <taxon>Suessiaceae</taxon>
        <taxon>Polarella</taxon>
    </lineage>
</organism>
<evidence type="ECO:0000313" key="3">
    <source>
        <dbReference type="Proteomes" id="UP000654075"/>
    </source>
</evidence>